<dbReference type="RefSeq" id="WP_125227657.1">
    <property type="nucleotide sequence ID" value="NZ_RQYT01000010.1"/>
</dbReference>
<accession>A0A3P1WX87</accession>
<comment type="caution">
    <text evidence="1">The sequence shown here is derived from an EMBL/GenBank/DDBJ whole genome shotgun (WGS) entry which is preliminary data.</text>
</comment>
<evidence type="ECO:0000313" key="1">
    <source>
        <dbReference type="EMBL" id="RRD50020.1"/>
    </source>
</evidence>
<protein>
    <submittedName>
        <fullName evidence="1">Uncharacterized protein</fullName>
    </submittedName>
</protein>
<dbReference type="Proteomes" id="UP000280935">
    <property type="component" value="Unassembled WGS sequence"/>
</dbReference>
<reference evidence="1 2" key="1">
    <citation type="submission" date="2018-11" db="EMBL/GenBank/DDBJ databases">
        <title>Genomes From Bacteria Associated with the Canine Oral Cavity: a Test Case for Automated Genome-Based Taxonomic Assignment.</title>
        <authorList>
            <person name="Coil D.A."/>
            <person name="Jospin G."/>
            <person name="Darling A.E."/>
            <person name="Wallis C."/>
            <person name="Davis I.J."/>
            <person name="Harris S."/>
            <person name="Eisen J.A."/>
            <person name="Holcombe L.J."/>
            <person name="O'Flynn C."/>
        </authorList>
    </citation>
    <scope>NUCLEOTIDE SEQUENCE [LARGE SCALE GENOMIC DNA]</scope>
    <source>
        <strain evidence="1 2">OH2822_COT-296</strain>
    </source>
</reference>
<organism evidence="1 2">
    <name type="scientific">Arachnia propionica</name>
    <dbReference type="NCBI Taxonomy" id="1750"/>
    <lineage>
        <taxon>Bacteria</taxon>
        <taxon>Bacillati</taxon>
        <taxon>Actinomycetota</taxon>
        <taxon>Actinomycetes</taxon>
        <taxon>Propionibacteriales</taxon>
        <taxon>Propionibacteriaceae</taxon>
        <taxon>Arachnia</taxon>
    </lineage>
</organism>
<name>A0A3P1WX87_9ACTN</name>
<dbReference type="EMBL" id="RQYT01000010">
    <property type="protein sequence ID" value="RRD50020.1"/>
    <property type="molecule type" value="Genomic_DNA"/>
</dbReference>
<dbReference type="AlphaFoldDB" id="A0A3P1WX87"/>
<dbReference type="OrthoDB" id="3259283at2"/>
<evidence type="ECO:0000313" key="2">
    <source>
        <dbReference type="Proteomes" id="UP000280935"/>
    </source>
</evidence>
<gene>
    <name evidence="1" type="ORF">EII35_06555</name>
</gene>
<sequence>MDYSQHIAALHHALTHAELSPAERAEVQQHLERLVEAQEAELALERMERWAADRGGQLVLQDQGYRVILGHAGASADDHHPSPPGRFNQVAIGGPDVEPVSHRVPPHLDNEVVFQETKAGEDYRLEAYGQFEQGSFAYLQDIILSGRDPRLASAFAELMASHQCPGFLQALRHGAVRIRYQFVNVLPSGSVRTGVFKVDDRARLRWNGEAVELLI</sequence>
<proteinExistence type="predicted"/>